<dbReference type="SUPFAM" id="SSF52540">
    <property type="entry name" value="P-loop containing nucleoside triphosphate hydrolases"/>
    <property type="match status" value="2"/>
</dbReference>
<dbReference type="RefSeq" id="WP_183486730.1">
    <property type="nucleotide sequence ID" value="NZ_JACIDZ010000008.1"/>
</dbReference>
<keyword evidence="4" id="KW-0762">Sugar transport</keyword>
<evidence type="ECO:0000256" key="6">
    <source>
        <dbReference type="ARBA" id="ARBA00022741"/>
    </source>
</evidence>
<organism evidence="11 12">
    <name type="scientific">Martelella radicis</name>
    <dbReference type="NCBI Taxonomy" id="1397476"/>
    <lineage>
        <taxon>Bacteria</taxon>
        <taxon>Pseudomonadati</taxon>
        <taxon>Pseudomonadota</taxon>
        <taxon>Alphaproteobacteria</taxon>
        <taxon>Hyphomicrobiales</taxon>
        <taxon>Aurantimonadaceae</taxon>
        <taxon>Martelella</taxon>
    </lineage>
</organism>
<keyword evidence="3" id="KW-1003">Cell membrane</keyword>
<evidence type="ECO:0000256" key="2">
    <source>
        <dbReference type="ARBA" id="ARBA00022448"/>
    </source>
</evidence>
<dbReference type="PROSITE" id="PS00211">
    <property type="entry name" value="ABC_TRANSPORTER_1"/>
    <property type="match status" value="1"/>
</dbReference>
<protein>
    <submittedName>
        <fullName evidence="11">Ribose transport system ATP-binding protein</fullName>
    </submittedName>
</protein>
<dbReference type="GO" id="GO:0016887">
    <property type="term" value="F:ATP hydrolysis activity"/>
    <property type="evidence" value="ECO:0007669"/>
    <property type="project" value="InterPro"/>
</dbReference>
<sequence>MTGAVTAAGQDSPDAALELRAEGVRKAYGATVALEHADIALKAGQVHALLGENGAGKSTLVRILTGAVTPDAGRMLLHGAPYTPHSITDARRDAVATAFQELSLVPNLSVAQNLLLPRLAPSGLGLISRKEVIAKGREILARHGLDRIDPSAEMARLPLSDRQRIEIARAIENAGRVLILDEPSASLAETDWLFAQIEKAKARGVAILYISHRLAEVRAICTVATVLRNGRSIATVDLDNASNDDIFEMMVGHRVEADRPSARRATLPGTPRIAMKDVAGSELKGVSFELNAGEVLGVAALEGQGQRELFRCLAGLERPERGEIRIDDMPASYHSPKQALKFGSGVSYLPEERKTEGILAGLSAATNVVLPFLPRIARAGLVSQKREVASAQVAAGAVEMNPRYLTFPIGDLSGGNQQKALMARTLASGAKTLLLFDPTRGVDVGTKESIYAAISAFAEEGGSVLFYSSELPEIVQLADRCLVLYGGRVFDSFSGGQINEQHLVAAMIGHHDTAEQEAAI</sequence>
<gene>
    <name evidence="11" type="ORF">GGR30_002517</name>
</gene>
<keyword evidence="8" id="KW-1278">Translocase</keyword>
<proteinExistence type="inferred from homology"/>
<comment type="caution">
    <text evidence="11">The sequence shown here is derived from an EMBL/GenBank/DDBJ whole genome shotgun (WGS) entry which is preliminary data.</text>
</comment>
<name>A0A7W6KJP5_9HYPH</name>
<feature type="domain" description="ABC transporter" evidence="10">
    <location>
        <begin position="262"/>
        <end position="511"/>
    </location>
</feature>
<keyword evidence="5" id="KW-0677">Repeat</keyword>
<feature type="domain" description="ABC transporter" evidence="10">
    <location>
        <begin position="19"/>
        <end position="254"/>
    </location>
</feature>
<dbReference type="AlphaFoldDB" id="A0A7W6KJP5"/>
<dbReference type="SMART" id="SM00382">
    <property type="entry name" value="AAA"/>
    <property type="match status" value="1"/>
</dbReference>
<dbReference type="InterPro" id="IPR003439">
    <property type="entry name" value="ABC_transporter-like_ATP-bd"/>
</dbReference>
<evidence type="ECO:0000256" key="5">
    <source>
        <dbReference type="ARBA" id="ARBA00022737"/>
    </source>
</evidence>
<dbReference type="PROSITE" id="PS50893">
    <property type="entry name" value="ABC_TRANSPORTER_2"/>
    <property type="match status" value="2"/>
</dbReference>
<reference evidence="11 12" key="1">
    <citation type="submission" date="2020-08" db="EMBL/GenBank/DDBJ databases">
        <title>Genomic Encyclopedia of Type Strains, Phase IV (KMG-IV): sequencing the most valuable type-strain genomes for metagenomic binning, comparative biology and taxonomic classification.</title>
        <authorList>
            <person name="Goeker M."/>
        </authorList>
    </citation>
    <scope>NUCLEOTIDE SEQUENCE [LARGE SCALE GENOMIC DNA]</scope>
    <source>
        <strain evidence="11 12">DSM 28101</strain>
    </source>
</reference>
<evidence type="ECO:0000256" key="7">
    <source>
        <dbReference type="ARBA" id="ARBA00022840"/>
    </source>
</evidence>
<dbReference type="PANTHER" id="PTHR43790">
    <property type="entry name" value="CARBOHYDRATE TRANSPORT ATP-BINDING PROTEIN MG119-RELATED"/>
    <property type="match status" value="1"/>
</dbReference>
<comment type="similarity">
    <text evidence="1">Belongs to the ABC transporter superfamily.</text>
</comment>
<dbReference type="CDD" id="cd03216">
    <property type="entry name" value="ABC_Carb_Monos_I"/>
    <property type="match status" value="1"/>
</dbReference>
<evidence type="ECO:0000313" key="12">
    <source>
        <dbReference type="Proteomes" id="UP000530571"/>
    </source>
</evidence>
<keyword evidence="7 11" id="KW-0067">ATP-binding</keyword>
<evidence type="ECO:0000313" key="11">
    <source>
        <dbReference type="EMBL" id="MBB4122583.1"/>
    </source>
</evidence>
<dbReference type="InterPro" id="IPR003593">
    <property type="entry name" value="AAA+_ATPase"/>
</dbReference>
<evidence type="ECO:0000256" key="1">
    <source>
        <dbReference type="ARBA" id="ARBA00005417"/>
    </source>
</evidence>
<accession>A0A7W6KJP5</accession>
<dbReference type="Proteomes" id="UP000530571">
    <property type="component" value="Unassembled WGS sequence"/>
</dbReference>
<evidence type="ECO:0000256" key="9">
    <source>
        <dbReference type="ARBA" id="ARBA00023136"/>
    </source>
</evidence>
<keyword evidence="6" id="KW-0547">Nucleotide-binding</keyword>
<keyword evidence="12" id="KW-1185">Reference proteome</keyword>
<evidence type="ECO:0000256" key="3">
    <source>
        <dbReference type="ARBA" id="ARBA00022475"/>
    </source>
</evidence>
<dbReference type="InterPro" id="IPR017871">
    <property type="entry name" value="ABC_transporter-like_CS"/>
</dbReference>
<dbReference type="EMBL" id="JACIDZ010000008">
    <property type="protein sequence ID" value="MBB4122583.1"/>
    <property type="molecule type" value="Genomic_DNA"/>
</dbReference>
<dbReference type="Gene3D" id="3.40.50.300">
    <property type="entry name" value="P-loop containing nucleotide triphosphate hydrolases"/>
    <property type="match status" value="2"/>
</dbReference>
<dbReference type="GO" id="GO:0005524">
    <property type="term" value="F:ATP binding"/>
    <property type="evidence" value="ECO:0007669"/>
    <property type="project" value="UniProtKB-KW"/>
</dbReference>
<keyword evidence="9" id="KW-0472">Membrane</keyword>
<evidence type="ECO:0000259" key="10">
    <source>
        <dbReference type="PROSITE" id="PS50893"/>
    </source>
</evidence>
<dbReference type="Pfam" id="PF00005">
    <property type="entry name" value="ABC_tran"/>
    <property type="match status" value="2"/>
</dbReference>
<dbReference type="InterPro" id="IPR050107">
    <property type="entry name" value="ABC_carbohydrate_import_ATPase"/>
</dbReference>
<dbReference type="PANTHER" id="PTHR43790:SF3">
    <property type="entry name" value="D-ALLOSE IMPORT ATP-BINDING PROTEIN ALSA-RELATED"/>
    <property type="match status" value="1"/>
</dbReference>
<evidence type="ECO:0000256" key="8">
    <source>
        <dbReference type="ARBA" id="ARBA00022967"/>
    </source>
</evidence>
<keyword evidence="2" id="KW-0813">Transport</keyword>
<dbReference type="InterPro" id="IPR027417">
    <property type="entry name" value="P-loop_NTPase"/>
</dbReference>
<evidence type="ECO:0000256" key="4">
    <source>
        <dbReference type="ARBA" id="ARBA00022597"/>
    </source>
</evidence>
<dbReference type="CDD" id="cd03215">
    <property type="entry name" value="ABC_Carb_Monos_II"/>
    <property type="match status" value="1"/>
</dbReference>